<dbReference type="NCBIfam" id="TIGR00786">
    <property type="entry name" value="dctM"/>
    <property type="match status" value="1"/>
</dbReference>
<feature type="transmembrane region" description="Helical" evidence="7">
    <location>
        <begin position="59"/>
        <end position="84"/>
    </location>
</feature>
<feature type="transmembrane region" description="Helical" evidence="7">
    <location>
        <begin position="140"/>
        <end position="167"/>
    </location>
</feature>
<dbReference type="AlphaFoldDB" id="A0A1R1RM70"/>
<feature type="transmembrane region" description="Helical" evidence="7">
    <location>
        <begin position="405"/>
        <end position="426"/>
    </location>
</feature>
<feature type="domain" description="TRAP C4-dicarboxylate transport system permease DctM subunit" evidence="8">
    <location>
        <begin position="11"/>
        <end position="422"/>
    </location>
</feature>
<feature type="transmembrane region" description="Helical" evidence="7">
    <location>
        <begin position="104"/>
        <end position="128"/>
    </location>
</feature>
<keyword evidence="3" id="KW-0997">Cell inner membrane</keyword>
<dbReference type="Pfam" id="PF06808">
    <property type="entry name" value="DctM"/>
    <property type="match status" value="1"/>
</dbReference>
<evidence type="ECO:0000259" key="8">
    <source>
        <dbReference type="Pfam" id="PF06808"/>
    </source>
</evidence>
<comment type="subcellular location">
    <subcellularLocation>
        <location evidence="1">Cell inner membrane</location>
        <topology evidence="1">Multi-pass membrane protein</topology>
    </subcellularLocation>
</comment>
<organism evidence="9 10">
    <name type="scientific">Bacillus swezeyi</name>
    <dbReference type="NCBI Taxonomy" id="1925020"/>
    <lineage>
        <taxon>Bacteria</taxon>
        <taxon>Bacillati</taxon>
        <taxon>Bacillota</taxon>
        <taxon>Bacilli</taxon>
        <taxon>Bacillales</taxon>
        <taxon>Bacillaceae</taxon>
        <taxon>Bacillus</taxon>
    </lineage>
</organism>
<comment type="caution">
    <text evidence="9">The sequence shown here is derived from an EMBL/GenBank/DDBJ whole genome shotgun (WGS) entry which is preliminary data.</text>
</comment>
<evidence type="ECO:0000313" key="9">
    <source>
        <dbReference type="EMBL" id="OMI09393.1"/>
    </source>
</evidence>
<evidence type="ECO:0000256" key="3">
    <source>
        <dbReference type="ARBA" id="ARBA00022519"/>
    </source>
</evidence>
<dbReference type="RefSeq" id="WP_076762754.1">
    <property type="nucleotide sequence ID" value="NZ_JARMMH010000006.1"/>
</dbReference>
<protein>
    <recommendedName>
        <fullName evidence="8">TRAP C4-dicarboxylate transport system permease DctM subunit domain-containing protein</fullName>
    </recommendedName>
</protein>
<dbReference type="EMBL" id="MTJL01000004">
    <property type="protein sequence ID" value="OMI09393.1"/>
    <property type="molecule type" value="Genomic_DNA"/>
</dbReference>
<dbReference type="PANTHER" id="PTHR33362">
    <property type="entry name" value="SIALIC ACID TRAP TRANSPORTER PERMEASE PROTEIN SIAT-RELATED"/>
    <property type="match status" value="1"/>
</dbReference>
<feature type="transmembrane region" description="Helical" evidence="7">
    <location>
        <begin position="319"/>
        <end position="349"/>
    </location>
</feature>
<evidence type="ECO:0000256" key="1">
    <source>
        <dbReference type="ARBA" id="ARBA00004429"/>
    </source>
</evidence>
<keyword evidence="6 7" id="KW-0472">Membrane</keyword>
<keyword evidence="10" id="KW-1185">Reference proteome</keyword>
<dbReference type="PIRSF" id="PIRSF006066">
    <property type="entry name" value="HI0050"/>
    <property type="match status" value="1"/>
</dbReference>
<evidence type="ECO:0000313" key="10">
    <source>
        <dbReference type="Proteomes" id="UP000187367"/>
    </source>
</evidence>
<feature type="transmembrane region" description="Helical" evidence="7">
    <location>
        <begin position="283"/>
        <end position="307"/>
    </location>
</feature>
<keyword evidence="5 7" id="KW-1133">Transmembrane helix</keyword>
<evidence type="ECO:0000256" key="5">
    <source>
        <dbReference type="ARBA" id="ARBA00022989"/>
    </source>
</evidence>
<dbReference type="GO" id="GO:0022857">
    <property type="term" value="F:transmembrane transporter activity"/>
    <property type="evidence" value="ECO:0007669"/>
    <property type="project" value="TreeGrafter"/>
</dbReference>
<feature type="transmembrane region" description="Helical" evidence="7">
    <location>
        <begin position="361"/>
        <end position="385"/>
    </location>
</feature>
<reference evidence="9 10" key="1">
    <citation type="submission" date="2017-01" db="EMBL/GenBank/DDBJ databases">
        <title>Bacillus phylogenomics.</title>
        <authorList>
            <person name="Dunlap C."/>
        </authorList>
    </citation>
    <scope>NUCLEOTIDE SEQUENCE [LARGE SCALE GENOMIC DNA]</scope>
    <source>
        <strain evidence="9 10">NRRL B-41282</strain>
    </source>
</reference>
<accession>A0A1R1RM70</accession>
<evidence type="ECO:0000256" key="4">
    <source>
        <dbReference type="ARBA" id="ARBA00022692"/>
    </source>
</evidence>
<dbReference type="GO" id="GO:0005886">
    <property type="term" value="C:plasma membrane"/>
    <property type="evidence" value="ECO:0007669"/>
    <property type="project" value="UniProtKB-SubCell"/>
</dbReference>
<dbReference type="PANTHER" id="PTHR33362:SF2">
    <property type="entry name" value="TRAP TRANSPORTER LARGE PERMEASE PROTEIN"/>
    <property type="match status" value="1"/>
</dbReference>
<feature type="transmembrane region" description="Helical" evidence="7">
    <location>
        <begin position="28"/>
        <end position="47"/>
    </location>
</feature>
<gene>
    <name evidence="9" type="ORF">BW143_01950</name>
</gene>
<feature type="transmembrane region" description="Helical" evidence="7">
    <location>
        <begin position="243"/>
        <end position="262"/>
    </location>
</feature>
<evidence type="ECO:0000256" key="7">
    <source>
        <dbReference type="SAM" id="Phobius"/>
    </source>
</evidence>
<evidence type="ECO:0000256" key="2">
    <source>
        <dbReference type="ARBA" id="ARBA00022475"/>
    </source>
</evidence>
<evidence type="ECO:0000256" key="6">
    <source>
        <dbReference type="ARBA" id="ARBA00023136"/>
    </source>
</evidence>
<dbReference type="OrthoDB" id="9785600at2"/>
<feature type="transmembrane region" description="Helical" evidence="7">
    <location>
        <begin position="218"/>
        <end position="237"/>
    </location>
</feature>
<name>A0A1R1RM70_9BACI</name>
<accession>A0A1R1QXK3</accession>
<proteinExistence type="predicted"/>
<feature type="transmembrane region" description="Helical" evidence="7">
    <location>
        <begin position="173"/>
        <end position="198"/>
    </location>
</feature>
<keyword evidence="4 7" id="KW-0812">Transmembrane</keyword>
<dbReference type="InterPro" id="IPR004681">
    <property type="entry name" value="TRAP_DctM"/>
</dbReference>
<sequence>MILQASLILVLVFAVLLAVGIPIAISIAVSSLATILLILPIDIAVFSSAQKMVASIDSFSLIAVPFFILSGIIMNNGGIAAKLVDFSKLLAGRVPGSLSHTNVIGNSLFGSISSSAIAASTAIGGVMVPLQEKEGYDRKFAAAVNIASAPAGMVIPPSTGFIIFSLISGGTSIAALFMGGYVVGVLWALAIMIVSYIIAKKRKYPVVTEKTNLNVKKIVWEAVPSILLIFIIIGGILTGVFTAVEASAIAVVYSFILAFFFYKTITLKQLPHVMAQAVEMTGVIMLLIAASSLMSFAMAFTGIPAALSSLVLGISDNPIIILLVMNLVLLLIGTVMDVAPAILIFTPIFMPIATGIGIDPVHFGIFFILNLCVGTITPPVGTGLFVGSSVGKVKIEQVLKPLLPFYAAIFVLLMLVTYFPQISLFLPNLLGL</sequence>
<dbReference type="Proteomes" id="UP000187367">
    <property type="component" value="Unassembled WGS sequence"/>
</dbReference>
<dbReference type="InterPro" id="IPR010656">
    <property type="entry name" value="DctM"/>
</dbReference>
<keyword evidence="2" id="KW-1003">Cell membrane</keyword>